<reference evidence="1 2" key="1">
    <citation type="submission" date="2021-08" db="EMBL/GenBank/DDBJ databases">
        <title>Comparative Genomics Analysis of the Genus Qipengyuania Reveals Extensive Genetic Diversity and Metabolic Versatility, Including the Description of Fifteen Novel Species.</title>
        <authorList>
            <person name="Liu Y."/>
        </authorList>
    </citation>
    <scope>NUCLEOTIDE SEQUENCE [LARGE SCALE GENOMIC DNA]</scope>
    <source>
        <strain evidence="1 2">YG27</strain>
    </source>
</reference>
<dbReference type="PANTHER" id="PTHR43628:SF1">
    <property type="entry name" value="CHITIN SYNTHASE REGULATORY FACTOR 2-RELATED"/>
    <property type="match status" value="1"/>
</dbReference>
<dbReference type="RefSeq" id="WP_221603148.1">
    <property type="nucleotide sequence ID" value="NZ_JAIGNU010000002.1"/>
</dbReference>
<evidence type="ECO:0000313" key="1">
    <source>
        <dbReference type="EMBL" id="MBX7501964.1"/>
    </source>
</evidence>
<comment type="caution">
    <text evidence="1">The sequence shown here is derived from an EMBL/GenBank/DDBJ whole genome shotgun (WGS) entry which is preliminary data.</text>
</comment>
<dbReference type="InterPro" id="IPR011990">
    <property type="entry name" value="TPR-like_helical_dom_sf"/>
</dbReference>
<dbReference type="Gene3D" id="1.25.40.10">
    <property type="entry name" value="Tetratricopeptide repeat domain"/>
    <property type="match status" value="1"/>
</dbReference>
<accession>A0ABS7JWD7</accession>
<dbReference type="Proteomes" id="UP000782554">
    <property type="component" value="Unassembled WGS sequence"/>
</dbReference>
<evidence type="ECO:0008006" key="3">
    <source>
        <dbReference type="Google" id="ProtNLM"/>
    </source>
</evidence>
<evidence type="ECO:0000313" key="2">
    <source>
        <dbReference type="Proteomes" id="UP000782554"/>
    </source>
</evidence>
<sequence length="232" mass="26301">MSFPEIQKDLKLRRKALWNRVDEIDARCGNSSTIRSDLPEPVKEIGRQAREALERDPSSALALYEEAASLGDPHAMVAAGWMYEYAIGTERNSDKAYDYYHQAMGLGSWQAVIYYARQMDRLGHRDICISMLEDAVEVDHLGAYFWLAWFRYKYDPTRRTAASLRPLLDHAIGEGHPGAKWLLARLLVRGKYGFTRIGEGIRLIWDLNLDLRNEVDLKLRPQPGSGGSASGS</sequence>
<protein>
    <recommendedName>
        <fullName evidence="3">Sel1 repeat family protein</fullName>
    </recommendedName>
</protein>
<dbReference type="InterPro" id="IPR052945">
    <property type="entry name" value="Mitotic_Regulator"/>
</dbReference>
<dbReference type="EMBL" id="JAIGNU010000002">
    <property type="protein sequence ID" value="MBX7501964.1"/>
    <property type="molecule type" value="Genomic_DNA"/>
</dbReference>
<dbReference type="SMART" id="SM00671">
    <property type="entry name" value="SEL1"/>
    <property type="match status" value="2"/>
</dbReference>
<dbReference type="SUPFAM" id="SSF81901">
    <property type="entry name" value="HCP-like"/>
    <property type="match status" value="1"/>
</dbReference>
<proteinExistence type="predicted"/>
<organism evidence="1 2">
    <name type="scientific">Qipengyuania mesophila</name>
    <dbReference type="NCBI Taxonomy" id="2867246"/>
    <lineage>
        <taxon>Bacteria</taxon>
        <taxon>Pseudomonadati</taxon>
        <taxon>Pseudomonadota</taxon>
        <taxon>Alphaproteobacteria</taxon>
        <taxon>Sphingomonadales</taxon>
        <taxon>Erythrobacteraceae</taxon>
        <taxon>Qipengyuania</taxon>
    </lineage>
</organism>
<gene>
    <name evidence="1" type="ORF">K3181_10970</name>
</gene>
<dbReference type="InterPro" id="IPR006597">
    <property type="entry name" value="Sel1-like"/>
</dbReference>
<name>A0ABS7JWD7_9SPHN</name>
<dbReference type="PANTHER" id="PTHR43628">
    <property type="entry name" value="ACTIVATOR OF C KINASE PROTEIN 1-RELATED"/>
    <property type="match status" value="1"/>
</dbReference>
<dbReference type="Pfam" id="PF08238">
    <property type="entry name" value="Sel1"/>
    <property type="match status" value="2"/>
</dbReference>
<keyword evidence="2" id="KW-1185">Reference proteome</keyword>